<feature type="chain" id="PRO_5028953629" evidence="1">
    <location>
        <begin position="28"/>
        <end position="68"/>
    </location>
</feature>
<dbReference type="RefSeq" id="WP_182296960.1">
    <property type="nucleotide sequence ID" value="NZ_CP059851.1"/>
</dbReference>
<proteinExistence type="predicted"/>
<evidence type="ECO:0000256" key="1">
    <source>
        <dbReference type="SAM" id="SignalP"/>
    </source>
</evidence>
<keyword evidence="1" id="KW-0732">Signal</keyword>
<organism evidence="2 3">
    <name type="scientific">Sandaracinobacteroides saxicola</name>
    <dbReference type="NCBI Taxonomy" id="2759707"/>
    <lineage>
        <taxon>Bacteria</taxon>
        <taxon>Pseudomonadati</taxon>
        <taxon>Pseudomonadota</taxon>
        <taxon>Alphaproteobacteria</taxon>
        <taxon>Sphingomonadales</taxon>
        <taxon>Sphingosinicellaceae</taxon>
        <taxon>Sandaracinobacteroides</taxon>
    </lineage>
</organism>
<evidence type="ECO:0000313" key="3">
    <source>
        <dbReference type="Proteomes" id="UP000515292"/>
    </source>
</evidence>
<reference evidence="2 3" key="1">
    <citation type="submission" date="2020-07" db="EMBL/GenBank/DDBJ databases">
        <title>Complete genome sequence for Sandaracinobacter sp. M6.</title>
        <authorList>
            <person name="Tang Y."/>
            <person name="Liu Q."/>
            <person name="Guo Z."/>
            <person name="Lei P."/>
            <person name="Huang B."/>
        </authorList>
    </citation>
    <scope>NUCLEOTIDE SEQUENCE [LARGE SCALE GENOMIC DNA]</scope>
    <source>
        <strain evidence="2 3">M6</strain>
    </source>
</reference>
<feature type="signal peptide" evidence="1">
    <location>
        <begin position="1"/>
        <end position="27"/>
    </location>
</feature>
<gene>
    <name evidence="2" type="ORF">H3309_01765</name>
</gene>
<dbReference type="EMBL" id="CP059851">
    <property type="protein sequence ID" value="QMW23264.1"/>
    <property type="molecule type" value="Genomic_DNA"/>
</dbReference>
<protein>
    <submittedName>
        <fullName evidence="2">Uncharacterized protein</fullName>
    </submittedName>
</protein>
<keyword evidence="3" id="KW-1185">Reference proteome</keyword>
<dbReference type="AlphaFoldDB" id="A0A7G5IIS2"/>
<dbReference type="KEGG" id="sand:H3309_01765"/>
<sequence>MKRLTNLLFAIAIKLLAQIHVSTAMCAASEPVVVLLFAMRQKAASFVCMSAHPVLHTNAKNGIKSAWR</sequence>
<dbReference type="Proteomes" id="UP000515292">
    <property type="component" value="Chromosome"/>
</dbReference>
<evidence type="ECO:0000313" key="2">
    <source>
        <dbReference type="EMBL" id="QMW23264.1"/>
    </source>
</evidence>
<name>A0A7G5IIS2_9SPHN</name>
<accession>A0A7G5IIS2</accession>